<keyword evidence="3 9" id="KW-0813">Transport</keyword>
<dbReference type="OrthoDB" id="9785113at2"/>
<dbReference type="InterPro" id="IPR011864">
    <property type="entry name" value="Phosphate_PstC"/>
</dbReference>
<evidence type="ECO:0000259" key="12">
    <source>
        <dbReference type="PROSITE" id="PS50928"/>
    </source>
</evidence>
<comment type="similarity">
    <text evidence="2 10">Belongs to the binding-protein-dependent transport system permease family. CysTW subfamily.</text>
</comment>
<evidence type="ECO:0000313" key="13">
    <source>
        <dbReference type="EMBL" id="PSB52022.1"/>
    </source>
</evidence>
<keyword evidence="4 10" id="KW-1003">Cell membrane</keyword>
<dbReference type="InterPro" id="IPR000515">
    <property type="entry name" value="MetI-like"/>
</dbReference>
<name>A0A2T1G450_9CYAN</name>
<organism evidence="13 14">
    <name type="scientific">Chamaesiphon polymorphus CCALA 037</name>
    <dbReference type="NCBI Taxonomy" id="2107692"/>
    <lineage>
        <taxon>Bacteria</taxon>
        <taxon>Bacillati</taxon>
        <taxon>Cyanobacteriota</taxon>
        <taxon>Cyanophyceae</taxon>
        <taxon>Gomontiellales</taxon>
        <taxon>Chamaesiphonaceae</taxon>
        <taxon>Chamaesiphon</taxon>
    </lineage>
</organism>
<dbReference type="CDD" id="cd06261">
    <property type="entry name" value="TM_PBP2"/>
    <property type="match status" value="1"/>
</dbReference>
<evidence type="ECO:0000256" key="7">
    <source>
        <dbReference type="ARBA" id="ARBA00022989"/>
    </source>
</evidence>
<accession>A0A2T1G450</accession>
<dbReference type="GO" id="GO:0005886">
    <property type="term" value="C:plasma membrane"/>
    <property type="evidence" value="ECO:0007669"/>
    <property type="project" value="UniProtKB-SubCell"/>
</dbReference>
<dbReference type="PANTHER" id="PTHR30425:SF1">
    <property type="entry name" value="PHOSPHATE TRANSPORT SYSTEM PERMEASE PROTEIN PSTC"/>
    <property type="match status" value="1"/>
</dbReference>
<protein>
    <recommendedName>
        <fullName evidence="10">Phosphate transport system permease protein</fullName>
    </recommendedName>
</protein>
<dbReference type="Gene3D" id="1.10.3720.10">
    <property type="entry name" value="MetI-like"/>
    <property type="match status" value="1"/>
</dbReference>
<feature type="transmembrane region" description="Helical" evidence="9">
    <location>
        <begin position="88"/>
        <end position="114"/>
    </location>
</feature>
<reference evidence="13 14" key="1">
    <citation type="submission" date="2018-03" db="EMBL/GenBank/DDBJ databases">
        <title>The ancient ancestry and fast evolution of plastids.</title>
        <authorList>
            <person name="Moore K.R."/>
            <person name="Magnabosco C."/>
            <person name="Momper L."/>
            <person name="Gold D.A."/>
            <person name="Bosak T."/>
            <person name="Fournier G.P."/>
        </authorList>
    </citation>
    <scope>NUCLEOTIDE SEQUENCE [LARGE SCALE GENOMIC DNA]</scope>
    <source>
        <strain evidence="13 14">CCALA 037</strain>
    </source>
</reference>
<evidence type="ECO:0000256" key="8">
    <source>
        <dbReference type="ARBA" id="ARBA00023136"/>
    </source>
</evidence>
<dbReference type="InterPro" id="IPR051124">
    <property type="entry name" value="Phosphate_Transport_Permease"/>
</dbReference>
<dbReference type="GO" id="GO:0005315">
    <property type="term" value="F:phosphate transmembrane transporter activity"/>
    <property type="evidence" value="ECO:0007669"/>
    <property type="project" value="InterPro"/>
</dbReference>
<dbReference type="EMBL" id="PVWO01000339">
    <property type="protein sequence ID" value="PSB52022.1"/>
    <property type="molecule type" value="Genomic_DNA"/>
</dbReference>
<comment type="subcellular location">
    <subcellularLocation>
        <location evidence="1 9">Cell membrane</location>
        <topology evidence="1 9">Multi-pass membrane protein</topology>
    </subcellularLocation>
</comment>
<feature type="region of interest" description="Disordered" evidence="11">
    <location>
        <begin position="1"/>
        <end position="22"/>
    </location>
</feature>
<feature type="transmembrane region" description="Helical" evidence="9">
    <location>
        <begin position="224"/>
        <end position="245"/>
    </location>
</feature>
<comment type="caution">
    <text evidence="13">The sequence shown here is derived from an EMBL/GenBank/DDBJ whole genome shotgun (WGS) entry which is preliminary data.</text>
</comment>
<evidence type="ECO:0000256" key="11">
    <source>
        <dbReference type="SAM" id="MobiDB-lite"/>
    </source>
</evidence>
<dbReference type="NCBIfam" id="TIGR02138">
    <property type="entry name" value="phosphate_pstC"/>
    <property type="match status" value="1"/>
</dbReference>
<evidence type="ECO:0000256" key="1">
    <source>
        <dbReference type="ARBA" id="ARBA00004651"/>
    </source>
</evidence>
<dbReference type="PANTHER" id="PTHR30425">
    <property type="entry name" value="PHOSPHATE TRANSPORT SYSTEM PERMEASE PROTEIN PST"/>
    <property type="match status" value="1"/>
</dbReference>
<proteinExistence type="inferred from homology"/>
<dbReference type="GO" id="GO:0006817">
    <property type="term" value="P:phosphate ion transport"/>
    <property type="evidence" value="ECO:0007669"/>
    <property type="project" value="UniProtKB-KW"/>
</dbReference>
<keyword evidence="8 9" id="KW-0472">Membrane</keyword>
<dbReference type="SUPFAM" id="SSF161098">
    <property type="entry name" value="MetI-like"/>
    <property type="match status" value="1"/>
</dbReference>
<dbReference type="InterPro" id="IPR035906">
    <property type="entry name" value="MetI-like_sf"/>
</dbReference>
<gene>
    <name evidence="13" type="primary">pstC</name>
    <name evidence="13" type="ORF">C7B77_20920</name>
</gene>
<feature type="domain" description="ABC transmembrane type-1" evidence="12">
    <location>
        <begin position="89"/>
        <end position="313"/>
    </location>
</feature>
<comment type="function">
    <text evidence="10">Part of the binding-protein-dependent transport system for phosphate; probably responsible for the translocation of the substrate across the membrane.</text>
</comment>
<feature type="transmembrane region" description="Helical" evidence="9">
    <location>
        <begin position="180"/>
        <end position="203"/>
    </location>
</feature>
<keyword evidence="7 9" id="KW-1133">Transmembrane helix</keyword>
<keyword evidence="5 10" id="KW-0592">Phosphate transport</keyword>
<evidence type="ECO:0000256" key="5">
    <source>
        <dbReference type="ARBA" id="ARBA00022592"/>
    </source>
</evidence>
<dbReference type="Pfam" id="PF00528">
    <property type="entry name" value="BPD_transp_1"/>
    <property type="match status" value="1"/>
</dbReference>
<evidence type="ECO:0000256" key="2">
    <source>
        <dbReference type="ARBA" id="ARBA00007069"/>
    </source>
</evidence>
<keyword evidence="6 9" id="KW-0812">Transmembrane</keyword>
<evidence type="ECO:0000256" key="3">
    <source>
        <dbReference type="ARBA" id="ARBA00022448"/>
    </source>
</evidence>
<feature type="transmembrane region" description="Helical" evidence="9">
    <location>
        <begin position="35"/>
        <end position="56"/>
    </location>
</feature>
<sequence length="326" mass="35016">MSSPQHLSAPVPTESILGRRNRPPKNDLADRLFRYLMYAASGISAAILFLMVWTILKQSFPAVQKFGLGFFVSQEWNVTDSKFGALPLIYGTMGSSLISLILAVPIGLAVALVTSEDLLPQRLRTVIAFTIELIAAIPSVIFGLWGFYSFIPLLLPFQQFLHAKLGFIPWFGKEPTGSGLMTAGILLGIMILPTMAAVSREVLLVVPTYLRTGSMALGATRWETIFRVVLPKAFSGILGGVMLALGRALGETMAVTMVIGNAENISSSLFEPANSIPAILATKFAEADGMHSSALTYLVLILFAITLAVNVGAIGLVRLVERSGKS</sequence>
<evidence type="ECO:0000256" key="9">
    <source>
        <dbReference type="RuleBase" id="RU363032"/>
    </source>
</evidence>
<dbReference type="AlphaFoldDB" id="A0A2T1G450"/>
<evidence type="ECO:0000256" key="10">
    <source>
        <dbReference type="RuleBase" id="RU363054"/>
    </source>
</evidence>
<dbReference type="PROSITE" id="PS50928">
    <property type="entry name" value="ABC_TM1"/>
    <property type="match status" value="1"/>
</dbReference>
<feature type="transmembrane region" description="Helical" evidence="9">
    <location>
        <begin position="126"/>
        <end position="148"/>
    </location>
</feature>
<evidence type="ECO:0000256" key="4">
    <source>
        <dbReference type="ARBA" id="ARBA00022475"/>
    </source>
</evidence>
<dbReference type="RefSeq" id="WP_106309367.1">
    <property type="nucleotide sequence ID" value="NZ_PVWO01000339.1"/>
</dbReference>
<keyword evidence="14" id="KW-1185">Reference proteome</keyword>
<feature type="transmembrane region" description="Helical" evidence="9">
    <location>
        <begin position="294"/>
        <end position="320"/>
    </location>
</feature>
<evidence type="ECO:0000256" key="6">
    <source>
        <dbReference type="ARBA" id="ARBA00022692"/>
    </source>
</evidence>
<evidence type="ECO:0000313" key="14">
    <source>
        <dbReference type="Proteomes" id="UP000238937"/>
    </source>
</evidence>
<dbReference type="Proteomes" id="UP000238937">
    <property type="component" value="Unassembled WGS sequence"/>
</dbReference>